<dbReference type="EMBL" id="AEPS01000014">
    <property type="protein sequence ID" value="EFU66852.1"/>
    <property type="molecule type" value="Genomic_DNA"/>
</dbReference>
<comment type="caution">
    <text evidence="1">The sequence shown here is derived from an EMBL/GenBank/DDBJ whole genome shotgun (WGS) entry which is preliminary data.</text>
</comment>
<dbReference type="AlphaFoldDB" id="E6L049"/>
<evidence type="ECO:0000313" key="1">
    <source>
        <dbReference type="EMBL" id="EFU66852.1"/>
    </source>
</evidence>
<name>E6L049_9PAST</name>
<evidence type="ECO:0000313" key="2">
    <source>
        <dbReference type="Proteomes" id="UP000032871"/>
    </source>
</evidence>
<reference evidence="1 2" key="1">
    <citation type="submission" date="2010-12" db="EMBL/GenBank/DDBJ databases">
        <authorList>
            <person name="Muzny D."/>
            <person name="Qin X."/>
            <person name="Deng J."/>
            <person name="Jiang H."/>
            <person name="Liu Y."/>
            <person name="Qu J."/>
            <person name="Song X.-Z."/>
            <person name="Zhang L."/>
            <person name="Thornton R."/>
            <person name="Coyle M."/>
            <person name="Francisco L."/>
            <person name="Jackson L."/>
            <person name="Javaid M."/>
            <person name="Korchina V."/>
            <person name="Kovar C."/>
            <person name="Mata R."/>
            <person name="Mathew T."/>
            <person name="Ngo R."/>
            <person name="Nguyen L."/>
            <person name="Nguyen N."/>
            <person name="Okwuonu G."/>
            <person name="Ongeri F."/>
            <person name="Pham C."/>
            <person name="Simmons D."/>
            <person name="Wilczek-Boney K."/>
            <person name="Hale W."/>
            <person name="Jakkamsetti A."/>
            <person name="Pham P."/>
            <person name="Ruth R."/>
            <person name="San Lucas F."/>
            <person name="Warren J."/>
            <person name="Zhang J."/>
            <person name="Zhao Z."/>
            <person name="Zhou C."/>
            <person name="Zhu D."/>
            <person name="Lee S."/>
            <person name="Bess C."/>
            <person name="Blankenburg K."/>
            <person name="Forbes L."/>
            <person name="Fu Q."/>
            <person name="Gubbala S."/>
            <person name="Hirani K."/>
            <person name="Jayaseelan J.C."/>
            <person name="Lara F."/>
            <person name="Munidasa M."/>
            <person name="Palculict T."/>
            <person name="Patil S."/>
            <person name="Pu L.-L."/>
            <person name="Saada N."/>
            <person name="Tang L."/>
            <person name="Weissenberger G."/>
            <person name="Zhu Y."/>
            <person name="Hemphill L."/>
            <person name="Shang Y."/>
            <person name="Youmans B."/>
            <person name="Ayvaz T."/>
            <person name="Ross M."/>
            <person name="Santibanez J."/>
            <person name="Aqrawi P."/>
            <person name="Gross S."/>
            <person name="Joshi V."/>
            <person name="Fowler G."/>
            <person name="Nazareth L."/>
            <person name="Reid J."/>
            <person name="Worley K."/>
            <person name="Petrosino J."/>
            <person name="Highlander S."/>
            <person name="Gibbs R."/>
        </authorList>
    </citation>
    <scope>NUCLEOTIDE SEQUENCE [LARGE SCALE GENOMIC DNA]</scope>
    <source>
        <strain evidence="1 2">ATCC 33393</strain>
    </source>
</reference>
<proteinExistence type="predicted"/>
<sequence>MADYNVKTLKFLTALCFLNIMPRLIRNQLGTTKYAIFTRPN</sequence>
<dbReference type="HOGENOM" id="CLU_3264663_0_0_6"/>
<dbReference type="Proteomes" id="UP000032871">
    <property type="component" value="Unassembled WGS sequence"/>
</dbReference>
<keyword evidence="2" id="KW-1185">Reference proteome</keyword>
<protein>
    <submittedName>
        <fullName evidence="1">Uncharacterized protein</fullName>
    </submittedName>
</protein>
<accession>E6L049</accession>
<organism evidence="1 2">
    <name type="scientific">Aggregatibacter segnis ATCC 33393</name>
    <dbReference type="NCBI Taxonomy" id="888057"/>
    <lineage>
        <taxon>Bacteria</taxon>
        <taxon>Pseudomonadati</taxon>
        <taxon>Pseudomonadota</taxon>
        <taxon>Gammaproteobacteria</taxon>
        <taxon>Pasteurellales</taxon>
        <taxon>Pasteurellaceae</taxon>
        <taxon>Aggregatibacter</taxon>
    </lineage>
</organism>
<gene>
    <name evidence="1" type="ORF">HMPREF9064_1781</name>
</gene>